<dbReference type="SUPFAM" id="SSF55729">
    <property type="entry name" value="Acyl-CoA N-acyltransferases (Nat)"/>
    <property type="match status" value="1"/>
</dbReference>
<protein>
    <submittedName>
        <fullName evidence="2">GNAT family N-acetyltransferase</fullName>
    </submittedName>
</protein>
<dbReference type="Proteomes" id="UP001207654">
    <property type="component" value="Unassembled WGS sequence"/>
</dbReference>
<dbReference type="RefSeq" id="WP_267541326.1">
    <property type="nucleotide sequence ID" value="NZ_JAPNKA010000001.1"/>
</dbReference>
<dbReference type="InterPro" id="IPR016181">
    <property type="entry name" value="Acyl_CoA_acyltransferase"/>
</dbReference>
<dbReference type="EMBL" id="JAPNKA010000001">
    <property type="protein sequence ID" value="MCY1082768.1"/>
    <property type="molecule type" value="Genomic_DNA"/>
</dbReference>
<dbReference type="CDD" id="cd04301">
    <property type="entry name" value="NAT_SF"/>
    <property type="match status" value="1"/>
</dbReference>
<gene>
    <name evidence="2" type="ORF">OV287_50790</name>
</gene>
<dbReference type="Gene3D" id="3.40.630.30">
    <property type="match status" value="1"/>
</dbReference>
<keyword evidence="3" id="KW-1185">Reference proteome</keyword>
<dbReference type="PROSITE" id="PS51186">
    <property type="entry name" value="GNAT"/>
    <property type="match status" value="1"/>
</dbReference>
<sequence>MPATSLPVHNPRALARRIENAQAEQIDRTPIPSRQGVPSLRVAGGRALFLGPRSPYSAAVGVGLDGMVSLMDLDRIEDLLGQGGGAVRIELNPFSEPSLSAKLGARGYRVERFLQVWCRPPSPVPPPVSGVEVRPVRPGEERRWAELFFLAYLGRPASSELELAGGMGIVRTRGNTCFLVLQEGEPRGVGVASVTDGVALLSADAVVPLFRGRGLQLALIHARLAWAAEQGADVVTASTEPATASQRNYEKAGFRCVYPKLVMVRPPDASY</sequence>
<feature type="domain" description="N-acetyltransferase" evidence="1">
    <location>
        <begin position="131"/>
        <end position="271"/>
    </location>
</feature>
<evidence type="ECO:0000259" key="1">
    <source>
        <dbReference type="PROSITE" id="PS51186"/>
    </source>
</evidence>
<comment type="caution">
    <text evidence="2">The sequence shown here is derived from an EMBL/GenBank/DDBJ whole genome shotgun (WGS) entry which is preliminary data.</text>
</comment>
<name>A0ABT4AM41_9BACT</name>
<organism evidence="2 3">
    <name type="scientific">Archangium lansingense</name>
    <dbReference type="NCBI Taxonomy" id="2995310"/>
    <lineage>
        <taxon>Bacteria</taxon>
        <taxon>Pseudomonadati</taxon>
        <taxon>Myxococcota</taxon>
        <taxon>Myxococcia</taxon>
        <taxon>Myxococcales</taxon>
        <taxon>Cystobacterineae</taxon>
        <taxon>Archangiaceae</taxon>
        <taxon>Archangium</taxon>
    </lineage>
</organism>
<evidence type="ECO:0000313" key="2">
    <source>
        <dbReference type="EMBL" id="MCY1082768.1"/>
    </source>
</evidence>
<evidence type="ECO:0000313" key="3">
    <source>
        <dbReference type="Proteomes" id="UP001207654"/>
    </source>
</evidence>
<dbReference type="Pfam" id="PF00583">
    <property type="entry name" value="Acetyltransf_1"/>
    <property type="match status" value="1"/>
</dbReference>
<reference evidence="2 3" key="1">
    <citation type="submission" date="2022-11" db="EMBL/GenBank/DDBJ databases">
        <title>Minimal conservation of predation-associated metabolite biosynthetic gene clusters underscores biosynthetic potential of Myxococcota including descriptions for ten novel species: Archangium lansinium sp. nov., Myxococcus landrumus sp. nov., Nannocystis bai.</title>
        <authorList>
            <person name="Ahearne A."/>
            <person name="Stevens C."/>
            <person name="Phillips K."/>
        </authorList>
    </citation>
    <scope>NUCLEOTIDE SEQUENCE [LARGE SCALE GENOMIC DNA]</scope>
    <source>
        <strain evidence="2 3">MIWBW</strain>
    </source>
</reference>
<proteinExistence type="predicted"/>
<dbReference type="InterPro" id="IPR000182">
    <property type="entry name" value="GNAT_dom"/>
</dbReference>
<accession>A0ABT4AM41</accession>